<dbReference type="InterPro" id="IPR022164">
    <property type="entry name" value="Kinesin-like"/>
</dbReference>
<accession>A0AAF0F572</accession>
<dbReference type="InterPro" id="IPR038090">
    <property type="entry name" value="Cdt1_C_WH_dom_sf"/>
</dbReference>
<dbReference type="Proteomes" id="UP001217754">
    <property type="component" value="Chromosome 2"/>
</dbReference>
<keyword evidence="9" id="KW-1185">Reference proteome</keyword>
<keyword evidence="2" id="KW-0131">Cell cycle</keyword>
<name>A0AAF0F572_9BASI</name>
<evidence type="ECO:0000256" key="2">
    <source>
        <dbReference type="ARBA" id="ARBA00023306"/>
    </source>
</evidence>
<evidence type="ECO:0000259" key="7">
    <source>
        <dbReference type="Pfam" id="PF16679"/>
    </source>
</evidence>
<dbReference type="Pfam" id="PF08839">
    <property type="entry name" value="CDT1"/>
    <property type="match status" value="1"/>
</dbReference>
<dbReference type="Gene3D" id="1.10.10.1420">
    <property type="entry name" value="DNA replication factor Cdt1, C-terminal WH domain"/>
    <property type="match status" value="1"/>
</dbReference>
<comment type="similarity">
    <text evidence="1">Belongs to the Cdt1 family.</text>
</comment>
<feature type="region of interest" description="Disordered" evidence="4">
    <location>
        <begin position="1432"/>
        <end position="1472"/>
    </location>
</feature>
<reference evidence="8" key="1">
    <citation type="submission" date="2023-03" db="EMBL/GenBank/DDBJ databases">
        <title>Mating type loci evolution in Malassezia.</title>
        <authorList>
            <person name="Coelho M.A."/>
        </authorList>
    </citation>
    <scope>NUCLEOTIDE SEQUENCE</scope>
    <source>
        <strain evidence="8">CBS 9431</strain>
    </source>
</reference>
<dbReference type="InterPro" id="IPR032054">
    <property type="entry name" value="Cdt1_C"/>
</dbReference>
<keyword evidence="3" id="KW-0175">Coiled coil</keyword>
<evidence type="ECO:0000256" key="3">
    <source>
        <dbReference type="SAM" id="Coils"/>
    </source>
</evidence>
<dbReference type="InterPro" id="IPR036390">
    <property type="entry name" value="WH_DNA-bd_sf"/>
</dbReference>
<dbReference type="RefSeq" id="XP_060121544.1">
    <property type="nucleotide sequence ID" value="XM_060265561.1"/>
</dbReference>
<evidence type="ECO:0000313" key="9">
    <source>
        <dbReference type="Proteomes" id="UP001217754"/>
    </source>
</evidence>
<dbReference type="Pfam" id="PF16679">
    <property type="entry name" value="CDT1_C"/>
    <property type="match status" value="1"/>
</dbReference>
<feature type="region of interest" description="Disordered" evidence="4">
    <location>
        <begin position="1510"/>
        <end position="1585"/>
    </location>
</feature>
<evidence type="ECO:0000259" key="6">
    <source>
        <dbReference type="Pfam" id="PF12473"/>
    </source>
</evidence>
<feature type="compositionally biased region" description="Pro residues" evidence="4">
    <location>
        <begin position="1452"/>
        <end position="1463"/>
    </location>
</feature>
<feature type="coiled-coil region" evidence="3">
    <location>
        <begin position="465"/>
        <end position="492"/>
    </location>
</feature>
<evidence type="ECO:0000256" key="1">
    <source>
        <dbReference type="ARBA" id="ARBA00008356"/>
    </source>
</evidence>
<dbReference type="GeneID" id="85225257"/>
<feature type="domain" description="CDT1 Geminin-binding" evidence="5">
    <location>
        <begin position="1340"/>
        <end position="1512"/>
    </location>
</feature>
<gene>
    <name evidence="8" type="ORF">MJAP1_001608</name>
</gene>
<dbReference type="EMBL" id="CP119959">
    <property type="protein sequence ID" value="WFD38647.1"/>
    <property type="molecule type" value="Genomic_DNA"/>
</dbReference>
<dbReference type="SUPFAM" id="SSF46785">
    <property type="entry name" value="Winged helix' DNA-binding domain"/>
    <property type="match status" value="1"/>
</dbReference>
<dbReference type="SUPFAM" id="SSF50729">
    <property type="entry name" value="PH domain-like"/>
    <property type="match status" value="1"/>
</dbReference>
<feature type="domain" description="DNA replication factor Cdt1 C-terminal" evidence="7">
    <location>
        <begin position="1637"/>
        <end position="1745"/>
    </location>
</feature>
<dbReference type="Pfam" id="PF12473">
    <property type="entry name" value="DUF3694"/>
    <property type="match status" value="1"/>
</dbReference>
<evidence type="ECO:0000256" key="4">
    <source>
        <dbReference type="SAM" id="MobiDB-lite"/>
    </source>
</evidence>
<dbReference type="InterPro" id="IPR011993">
    <property type="entry name" value="PH-like_dom_sf"/>
</dbReference>
<feature type="domain" description="Kinesin-like" evidence="6">
    <location>
        <begin position="879"/>
        <end position="985"/>
    </location>
</feature>
<dbReference type="Gene3D" id="2.30.29.30">
    <property type="entry name" value="Pleckstrin-homology domain (PH domain)/Phosphotyrosine-binding domain (PTB)"/>
    <property type="match status" value="1"/>
</dbReference>
<organism evidence="8 9">
    <name type="scientific">Malassezia japonica</name>
    <dbReference type="NCBI Taxonomy" id="223818"/>
    <lineage>
        <taxon>Eukaryota</taxon>
        <taxon>Fungi</taxon>
        <taxon>Dikarya</taxon>
        <taxon>Basidiomycota</taxon>
        <taxon>Ustilaginomycotina</taxon>
        <taxon>Malasseziomycetes</taxon>
        <taxon>Malasseziales</taxon>
        <taxon>Malasseziaceae</taxon>
        <taxon>Malassezia</taxon>
    </lineage>
</organism>
<protein>
    <submittedName>
        <fullName evidence="8">Uncharacterized protein</fullName>
    </submittedName>
</protein>
<sequence>MSWRAWSKGEDESARAAALATFLEDDQGTLEEKKVLALSVKDALVQEMVDIELRTKLVRVAHKLSQDKVQSEPLQNGALIHKVAAFAGEEPFGTDLELQDYALRMVHNLFVMNRDLVTLADEDLMDLLLPILDDNGLIEKGYGGDPPSFALRCVLATSTVCLSQPWYRIAAKAKQQRVMDVVTALVGKLVPTRDAPMDSWEPPLESSVVLTLALHSIPEDMEGSQQLYIYAESAFLACKTSPTTLLSSGVTGPASLLTFCRVPSGAYFARMIEMAKKVSSLLKQSTERYIDAETRGPTKLAKEEDVNVESNQAPLWALALKFAEIDSSTLREEMTPYFFKHGADDAPEDAPGALTLPQWRVLMSSEVFFMLSYVVGQVFFHLGKGSVKLLLRRFGFELCAGVLSAIGAERLAQHESEISKRLDEPDEIYDRVPLVEDDISVEQFYKMVEIFGGPGGITMKNPVEQAAEEGKLEEVEQKMRDMELKKIQEEDEEDQRAVEEWAQLKMKRTAPKRDAPCDSAARMGRAWGAASVLGLAEAVLSHASLVREANVLCTRLGADANFQLAVQRPFPCGLARSVHDSAAGMAASELDPGTHGHVVPVAVVRVVDRRTSAIHYWDLATLAEQVKVLHRIHSSLHNPGVAQHTDVYTQLFRGASHGFAHLGTARIPTFPLAEQSHGTWRVPIHSTHLGTLGHCRVSVMYVCTTKDGVVGRISVDELDGLTEREASEVHLQMHLDSFGTCGESADVYATRPVYLQAQSCAAVKLQRTITLPHRALHNAGAVHVLARPTLHLLDDWQERDAEKEEEMHRGADLVAALGAAPPSTQGRLHERKRRYVSSHGVRAEVHMLELDSCGKPRVAPRTSTNPPHFVVDASGVQCLAIALHHDSGAQLPWTGIRRVALGDVRCIDATGAVYATDESYCTLQRSSGSTGAALSVEALWRPEHELLQSPTPPAHHIRATLRVDVDVENSTPLPLSIPLYVRVHASGRLQRTADCDVTWNCAARPSDAAHHAFFCASLSPAPIQRPQELWRVDTRSAPVPGQAALKQWAPRGLSLVADYVNTMRRDAFAIRVCHTRSTLQDFFHARNHASLKAVVLAWQAAADPFHWLRAHWTPSLTRAQSTLYSSDVHLVELHQDAHSQDWLDAWFELRPPFLLARPSQKSEGILLSIYLHGVHVHPAALDSPHTLGLYTATNAYLLRAPSSTLAEQWSPAVDEEAPVRRKREDSDEELFFTPKSVRESAEPFRSGARLAERASPRKSALPKFHSEEEMEQERHAAHTMRTTAPYQFDSALPLPNHAQFLLDLHVAVEQSVLVHMATSGAPASEWHDLETGRLLRIPNVITYTTLRPMVERTVRRSFTLTDFKRVVWIWSHAPGAAFTVPASPASTAAPDDVGGMGFVVSRVRTMDARTRRRTYDYGLGIEMRFGEKISIAPPVTFGSPDNNASPTLRRAPPSPRKLPPSPRSPSAREEMSNLAVWNNGVDERRTEFHRRLCHMVAKAHDQFLAHLDDDIPTHSKSPSTPKMSVGYRSAPGGILTPSATRSGGTHAQRIRHDGPPSSPPSSPLAGRGNHVDVPQTPPRTARRKVPTLYDWHADFDLESTEPIPQAKLPTLNVAPPVAPIRPREPPAPAVPTTTGMSLEERIRAKEQAMRDARQKPGGQAAAPTLHERALLSRLGEIADAIFLLYASSNAPAQSRQGRTSRVLPLHDVLSSLEKSAKVVMSRAESDASVSMLMNIAPGWLERAEIGGQTWLRLRNDPQSFGLRHVREHIAQAKRQARCDVV</sequence>
<evidence type="ECO:0000313" key="8">
    <source>
        <dbReference type="EMBL" id="WFD38647.1"/>
    </source>
</evidence>
<evidence type="ECO:0000259" key="5">
    <source>
        <dbReference type="Pfam" id="PF08839"/>
    </source>
</evidence>
<proteinExistence type="inferred from homology"/>
<dbReference type="InterPro" id="IPR014939">
    <property type="entry name" value="CDT1_Gemini-bd-like"/>
</dbReference>
<feature type="region of interest" description="Disordered" evidence="4">
    <location>
        <begin position="1242"/>
        <end position="1267"/>
    </location>
</feature>